<reference evidence="2 3" key="1">
    <citation type="submission" date="2018-03" db="EMBL/GenBank/DDBJ databases">
        <title>Draft genome of Deinococcus sp. OD32.</title>
        <authorList>
            <person name="Wang X.-P."/>
            <person name="Du Z.-J."/>
        </authorList>
    </citation>
    <scope>NUCLEOTIDE SEQUENCE [LARGE SCALE GENOMIC DNA]</scope>
    <source>
        <strain evidence="2 3">OD32</strain>
    </source>
</reference>
<feature type="chain" id="PRO_5015655871" evidence="1">
    <location>
        <begin position="26"/>
        <end position="126"/>
    </location>
</feature>
<sequence>MRSRFLWSRVALAALLCLGTTPAQGATPTLTLKLTHGGALLSGALRVSRTDELTGVWSSVGRARMLRCTPRCEVVGTLPVPGVLNLGTGSSYRVVLGGNFKVGQKVSLVLRYRNTQITNLMATVAR</sequence>
<feature type="signal peptide" evidence="1">
    <location>
        <begin position="1"/>
        <end position="25"/>
    </location>
</feature>
<dbReference type="AlphaFoldDB" id="A0A2T3WCI3"/>
<dbReference type="RefSeq" id="WP_107136107.1">
    <property type="nucleotide sequence ID" value="NZ_PYSV01000001.1"/>
</dbReference>
<gene>
    <name evidence="2" type="ORF">C8263_00290</name>
</gene>
<evidence type="ECO:0000313" key="2">
    <source>
        <dbReference type="EMBL" id="PTA69514.1"/>
    </source>
</evidence>
<keyword evidence="1" id="KW-0732">Signal</keyword>
<evidence type="ECO:0000256" key="1">
    <source>
        <dbReference type="SAM" id="SignalP"/>
    </source>
</evidence>
<dbReference type="OrthoDB" id="73754at2"/>
<name>A0A2T3WCI3_9DEIO</name>
<comment type="caution">
    <text evidence="2">The sequence shown here is derived from an EMBL/GenBank/DDBJ whole genome shotgun (WGS) entry which is preliminary data.</text>
</comment>
<evidence type="ECO:0000313" key="3">
    <source>
        <dbReference type="Proteomes" id="UP000240317"/>
    </source>
</evidence>
<proteinExistence type="predicted"/>
<keyword evidence="3" id="KW-1185">Reference proteome</keyword>
<dbReference type="EMBL" id="PYSV01000001">
    <property type="protein sequence ID" value="PTA69514.1"/>
    <property type="molecule type" value="Genomic_DNA"/>
</dbReference>
<accession>A0A2T3WCI3</accession>
<organism evidence="2 3">
    <name type="scientific">Deinococcus arcticus</name>
    <dbReference type="NCBI Taxonomy" id="2136176"/>
    <lineage>
        <taxon>Bacteria</taxon>
        <taxon>Thermotogati</taxon>
        <taxon>Deinococcota</taxon>
        <taxon>Deinococci</taxon>
        <taxon>Deinococcales</taxon>
        <taxon>Deinococcaceae</taxon>
        <taxon>Deinococcus</taxon>
    </lineage>
</organism>
<dbReference type="Proteomes" id="UP000240317">
    <property type="component" value="Unassembled WGS sequence"/>
</dbReference>
<protein>
    <submittedName>
        <fullName evidence="2">Uncharacterized protein</fullName>
    </submittedName>
</protein>